<keyword evidence="2" id="KW-0812">Transmembrane</keyword>
<reference evidence="3 4" key="1">
    <citation type="journal article" date="2019" name="Sci. Rep.">
        <title>Comparative genomics of chytrid fungi reveal insights into the obligate biotrophic and pathogenic lifestyle of Synchytrium endobioticum.</title>
        <authorList>
            <person name="van de Vossenberg B.T.L.H."/>
            <person name="Warris S."/>
            <person name="Nguyen H.D.T."/>
            <person name="van Gent-Pelzer M.P.E."/>
            <person name="Joly D.L."/>
            <person name="van de Geest H.C."/>
            <person name="Bonants P.J.M."/>
            <person name="Smith D.S."/>
            <person name="Levesque C.A."/>
            <person name="van der Lee T.A.J."/>
        </authorList>
    </citation>
    <scope>NUCLEOTIDE SEQUENCE [LARGE SCALE GENOMIC DNA]</scope>
    <source>
        <strain evidence="3 4">CBS 675.73</strain>
    </source>
</reference>
<dbReference type="Proteomes" id="UP000320333">
    <property type="component" value="Unassembled WGS sequence"/>
</dbReference>
<keyword evidence="2" id="KW-1133">Transmembrane helix</keyword>
<feature type="transmembrane region" description="Helical" evidence="2">
    <location>
        <begin position="12"/>
        <end position="30"/>
    </location>
</feature>
<organism evidence="3 4">
    <name type="scientific">Chytriomyces confervae</name>
    <dbReference type="NCBI Taxonomy" id="246404"/>
    <lineage>
        <taxon>Eukaryota</taxon>
        <taxon>Fungi</taxon>
        <taxon>Fungi incertae sedis</taxon>
        <taxon>Chytridiomycota</taxon>
        <taxon>Chytridiomycota incertae sedis</taxon>
        <taxon>Chytridiomycetes</taxon>
        <taxon>Chytridiales</taxon>
        <taxon>Chytriomycetaceae</taxon>
        <taxon>Chytriomyces</taxon>
    </lineage>
</organism>
<feature type="transmembrane region" description="Helical" evidence="2">
    <location>
        <begin position="89"/>
        <end position="109"/>
    </location>
</feature>
<dbReference type="AlphaFoldDB" id="A0A507FHE9"/>
<keyword evidence="4" id="KW-1185">Reference proteome</keyword>
<evidence type="ECO:0000256" key="1">
    <source>
        <dbReference type="SAM" id="MobiDB-lite"/>
    </source>
</evidence>
<evidence type="ECO:0000313" key="3">
    <source>
        <dbReference type="EMBL" id="TPX75714.1"/>
    </source>
</evidence>
<accession>A0A507FHE9</accession>
<evidence type="ECO:0000313" key="4">
    <source>
        <dbReference type="Proteomes" id="UP000320333"/>
    </source>
</evidence>
<sequence>MNESSDTGTFWTGLLISLFAGPVVGSIPLCCADASNVRYRAFYLRGMSVSFWIVASIITISAISIGQDCQRTYSYYYNNYYYYQPDCGIIYQIMLPIAAIWTLIGGLLYRRSQVILLTAQTGLPTVMMAGTMQYNMPVQTQGQGPALQYASTPVMAPFQQQQPSYPVQPSGPPVQVPTSYNGQQYAPPEYSNPASEKGVPVTSAFTSMVGEPSQGYTRQASNPPFGAGTASSQTPEPAAMLQKSLSIESLALLLKIPKLMEISEGMDGVMSMNYKDMNEKYGISSEDYLKIKEYRKRVAQ</sequence>
<evidence type="ECO:0000256" key="2">
    <source>
        <dbReference type="SAM" id="Phobius"/>
    </source>
</evidence>
<name>A0A507FHE9_9FUNG</name>
<feature type="region of interest" description="Disordered" evidence="1">
    <location>
        <begin position="211"/>
        <end position="234"/>
    </location>
</feature>
<feature type="transmembrane region" description="Helical" evidence="2">
    <location>
        <begin position="42"/>
        <end position="65"/>
    </location>
</feature>
<comment type="caution">
    <text evidence="3">The sequence shown here is derived from an EMBL/GenBank/DDBJ whole genome shotgun (WGS) entry which is preliminary data.</text>
</comment>
<dbReference type="OrthoDB" id="2161963at2759"/>
<gene>
    <name evidence="3" type="ORF">CcCBS67573_g03010</name>
</gene>
<proteinExistence type="predicted"/>
<dbReference type="EMBL" id="QEAP01000071">
    <property type="protein sequence ID" value="TPX75714.1"/>
    <property type="molecule type" value="Genomic_DNA"/>
</dbReference>
<protein>
    <submittedName>
        <fullName evidence="3">Uncharacterized protein</fullName>
    </submittedName>
</protein>
<keyword evidence="2" id="KW-0472">Membrane</keyword>